<sequence length="132" mass="14359">LPFQLQYTAEAAEMKVSQLPGLVRVDGPGFRTVKECRPDDGLVHLQFDVQVNTVAIRHGGLQLAEGLTSFGDPLGNLIIDSRVALIDYPEPLPCPPAPSSSARRLHPIGSVETNRLINFTPLENNISTVHKP</sequence>
<dbReference type="AlphaFoldDB" id="A0A183S868"/>
<proteinExistence type="predicted"/>
<accession>A0A183S868</accession>
<name>A0A183S868_SCHSO</name>
<evidence type="ECO:0000313" key="1">
    <source>
        <dbReference type="WBParaSite" id="SSLN_0000043501-mRNA-1"/>
    </source>
</evidence>
<protein>
    <submittedName>
        <fullName evidence="1">LAM_G_DOMAIN domain-containing protein</fullName>
    </submittedName>
</protein>
<dbReference type="WBParaSite" id="SSLN_0000043501-mRNA-1">
    <property type="protein sequence ID" value="SSLN_0000043501-mRNA-1"/>
    <property type="gene ID" value="SSLN_0000043501"/>
</dbReference>
<reference evidence="1" key="1">
    <citation type="submission" date="2016-06" db="UniProtKB">
        <authorList>
            <consortium name="WormBaseParasite"/>
        </authorList>
    </citation>
    <scope>IDENTIFICATION</scope>
</reference>
<organism evidence="1">
    <name type="scientific">Schistocephalus solidus</name>
    <name type="common">Tapeworm</name>
    <dbReference type="NCBI Taxonomy" id="70667"/>
    <lineage>
        <taxon>Eukaryota</taxon>
        <taxon>Metazoa</taxon>
        <taxon>Spiralia</taxon>
        <taxon>Lophotrochozoa</taxon>
        <taxon>Platyhelminthes</taxon>
        <taxon>Cestoda</taxon>
        <taxon>Eucestoda</taxon>
        <taxon>Diphyllobothriidea</taxon>
        <taxon>Diphyllobothriidae</taxon>
        <taxon>Schistocephalus</taxon>
    </lineage>
</organism>